<gene>
    <name evidence="2" type="ORF">OVA965_LOCUS35559</name>
    <name evidence="3" type="ORF">TMI583_LOCUS36528</name>
</gene>
<name>A0A8S2FHD6_9BILA</name>
<evidence type="ECO:0000313" key="2">
    <source>
        <dbReference type="EMBL" id="CAF1468588.1"/>
    </source>
</evidence>
<dbReference type="EMBL" id="CAJOBA010053016">
    <property type="protein sequence ID" value="CAF4260769.1"/>
    <property type="molecule type" value="Genomic_DNA"/>
</dbReference>
<proteinExistence type="predicted"/>
<feature type="compositionally biased region" description="Low complexity" evidence="1">
    <location>
        <begin position="157"/>
        <end position="167"/>
    </location>
</feature>
<reference evidence="2" key="1">
    <citation type="submission" date="2021-02" db="EMBL/GenBank/DDBJ databases">
        <authorList>
            <person name="Nowell W R."/>
        </authorList>
    </citation>
    <scope>NUCLEOTIDE SEQUENCE</scope>
</reference>
<dbReference type="EMBL" id="CAJNOK010031132">
    <property type="protein sequence ID" value="CAF1468588.1"/>
    <property type="molecule type" value="Genomic_DNA"/>
</dbReference>
<dbReference type="Proteomes" id="UP000677228">
    <property type="component" value="Unassembled WGS sequence"/>
</dbReference>
<accession>A0A8S2FHD6</accession>
<dbReference type="AlphaFoldDB" id="A0A8S2FHD6"/>
<evidence type="ECO:0008006" key="5">
    <source>
        <dbReference type="Google" id="ProtNLM"/>
    </source>
</evidence>
<protein>
    <recommendedName>
        <fullName evidence="5">Peptidase A2 domain-containing protein</fullName>
    </recommendedName>
</protein>
<organism evidence="2 4">
    <name type="scientific">Didymodactylos carnosus</name>
    <dbReference type="NCBI Taxonomy" id="1234261"/>
    <lineage>
        <taxon>Eukaryota</taxon>
        <taxon>Metazoa</taxon>
        <taxon>Spiralia</taxon>
        <taxon>Gnathifera</taxon>
        <taxon>Rotifera</taxon>
        <taxon>Eurotatoria</taxon>
        <taxon>Bdelloidea</taxon>
        <taxon>Philodinida</taxon>
        <taxon>Philodinidae</taxon>
        <taxon>Didymodactylos</taxon>
    </lineage>
</organism>
<dbReference type="SUPFAM" id="SSF50630">
    <property type="entry name" value="Acid proteases"/>
    <property type="match status" value="1"/>
</dbReference>
<dbReference type="Proteomes" id="UP000682733">
    <property type="component" value="Unassembled WGS sequence"/>
</dbReference>
<sequence length="385" mass="44014">MVHTRNTIDQQAQANYQAYQQTLVAHRERKRHQPEAEEMTTNLTNQILLKGIQPAKQFTDRDDQDPIAWVQGINELFVATGQCTDLLEKAKRVEAATTLTQPIVTPTTETMEESTTAALRRTNNTQNFRRDDYYNRNYPRYSNYDRRWRQPQNSVTYQQSPYQQQPSMSSRLSFKRVMVSHDSSATTQRQQPSKLLYIHIFVNNAKTRTMIDTGSTISAINTSYWNTIKDNQHIHPITTTCRMTNNSQLHISGMVVLPITINNINTEINVFVIDDLCIDLLLGADFCDKYNVNISYGGKYLTISTRQQQTRVKFQQLPNTQQVFHVKTLNDIAIPPLSSKVIQAASSSPPMSTIFTPSSRMTNKQHVIAPHPILTIDNTNTTTLT</sequence>
<evidence type="ECO:0000313" key="3">
    <source>
        <dbReference type="EMBL" id="CAF4260769.1"/>
    </source>
</evidence>
<dbReference type="CDD" id="cd00303">
    <property type="entry name" value="retropepsin_like"/>
    <property type="match status" value="1"/>
</dbReference>
<dbReference type="Pfam" id="PF13975">
    <property type="entry name" value="gag-asp_proteas"/>
    <property type="match status" value="1"/>
</dbReference>
<feature type="region of interest" description="Disordered" evidence="1">
    <location>
        <begin position="108"/>
        <end position="167"/>
    </location>
</feature>
<dbReference type="InterPro" id="IPR021109">
    <property type="entry name" value="Peptidase_aspartic_dom_sf"/>
</dbReference>
<dbReference type="Gene3D" id="2.40.70.10">
    <property type="entry name" value="Acid Proteases"/>
    <property type="match status" value="1"/>
</dbReference>
<comment type="caution">
    <text evidence="2">The sequence shown here is derived from an EMBL/GenBank/DDBJ whole genome shotgun (WGS) entry which is preliminary data.</text>
</comment>
<evidence type="ECO:0000313" key="4">
    <source>
        <dbReference type="Proteomes" id="UP000677228"/>
    </source>
</evidence>
<evidence type="ECO:0000256" key="1">
    <source>
        <dbReference type="SAM" id="MobiDB-lite"/>
    </source>
</evidence>